<comment type="function">
    <text evidence="2">Catalyzes the gamma-elimination of phosphate from L-phosphohomoserine and the beta-addition of water to produce L-threonine.</text>
</comment>
<gene>
    <name evidence="15" type="ORF">HNQ43_001703</name>
</gene>
<dbReference type="InterPro" id="IPR036052">
    <property type="entry name" value="TrpB-like_PALP_sf"/>
</dbReference>
<evidence type="ECO:0000256" key="10">
    <source>
        <dbReference type="ARBA" id="ARBA00049144"/>
    </source>
</evidence>
<dbReference type="Gene3D" id="3.90.1380.10">
    <property type="entry name" value="Threonine synthase, N-terminal domain"/>
    <property type="match status" value="1"/>
</dbReference>
<sequence length="489" mass="54996">MEKYYVSTRDKNRKISPKKAILEGISPEGGLYVWDDLDTISIDLEQICKQSYQENAFTILRPLLMDFSDEELKECIEKAYTNSFSSSDITPIRKVGDIYVLELFHGPTSAFKDVALTLLPQLMKTALKSEDAKAMILTATSGDTGKAALEGFKDVEDIGICVFYPDQKVSQIQYRQMATQKGNNVKVFAVEGNFDDAQSKVKELFMDLDLEKEASQKNILLTSANSINIGRLVPQIVYYFESYKYLVNHHVIQLGDKVSFSVPTGNFGDVLAGYYAYLMGLPVQRFYVASNANHVLTDFLQTGIYDRNREFIQTISPSMDILISSNLERLLYYMSGKDTDFVNACMSSLHQTGRYQIPQEILNKIQSLFGCAYLDDEQTKQGIREVYNKEDVVLDPHSAIGYMTAKQAEERPVVSLATASPYKFSQDVLEALGTSCQEELSAMHSLQKICTDPIPQGLAQLETLPILHKEVISISQMKDVVKQAMEDLL</sequence>
<evidence type="ECO:0000256" key="1">
    <source>
        <dbReference type="ARBA" id="ARBA00001933"/>
    </source>
</evidence>
<dbReference type="InterPro" id="IPR000634">
    <property type="entry name" value="Ser/Thr_deHydtase_PyrdxlP-BS"/>
</dbReference>
<dbReference type="PROSITE" id="PS00165">
    <property type="entry name" value="DEHYDRATASE_SER_THR"/>
    <property type="match status" value="1"/>
</dbReference>
<evidence type="ECO:0000256" key="3">
    <source>
        <dbReference type="ARBA" id="ARBA00004979"/>
    </source>
</evidence>
<dbReference type="Pfam" id="PF00291">
    <property type="entry name" value="PALP"/>
    <property type="match status" value="1"/>
</dbReference>
<dbReference type="Gene3D" id="3.40.50.1100">
    <property type="match status" value="2"/>
</dbReference>
<protein>
    <recommendedName>
        <fullName evidence="6 11">Threonine synthase</fullName>
        <ecNumber evidence="5 11">4.2.3.1</ecNumber>
    </recommendedName>
</protein>
<dbReference type="NCBIfam" id="TIGR00260">
    <property type="entry name" value="thrC"/>
    <property type="match status" value="1"/>
</dbReference>
<evidence type="ECO:0000313" key="15">
    <source>
        <dbReference type="EMBL" id="MBB5185628.1"/>
    </source>
</evidence>
<dbReference type="InterPro" id="IPR029144">
    <property type="entry name" value="Thr_synth_N"/>
</dbReference>
<evidence type="ECO:0000259" key="13">
    <source>
        <dbReference type="Pfam" id="PF00291"/>
    </source>
</evidence>
<accession>A0A7W8D475</accession>
<dbReference type="CDD" id="cd01560">
    <property type="entry name" value="Thr-synth_2"/>
    <property type="match status" value="1"/>
</dbReference>
<dbReference type="InterPro" id="IPR004450">
    <property type="entry name" value="Thr_synthase-like"/>
</dbReference>
<dbReference type="PANTHER" id="PTHR43515:SF1">
    <property type="entry name" value="THREONINE SYNTHASE-LIKE 1"/>
    <property type="match status" value="1"/>
</dbReference>
<evidence type="ECO:0000256" key="5">
    <source>
        <dbReference type="ARBA" id="ARBA00013028"/>
    </source>
</evidence>
<dbReference type="GO" id="GO:0005737">
    <property type="term" value="C:cytoplasm"/>
    <property type="evidence" value="ECO:0007669"/>
    <property type="project" value="TreeGrafter"/>
</dbReference>
<keyword evidence="8" id="KW-0791">Threonine biosynthesis</keyword>
<dbReference type="GO" id="GO:0030170">
    <property type="term" value="F:pyridoxal phosphate binding"/>
    <property type="evidence" value="ECO:0007669"/>
    <property type="project" value="InterPro"/>
</dbReference>
<dbReference type="Pfam" id="PF14821">
    <property type="entry name" value="Thr_synth_N"/>
    <property type="match status" value="1"/>
</dbReference>
<evidence type="ECO:0000256" key="12">
    <source>
        <dbReference type="PIRSR" id="PIRSR604450-51"/>
    </source>
</evidence>
<organism evidence="15 16">
    <name type="scientific">Faecalicoccus acidiformans</name>
    <dbReference type="NCBI Taxonomy" id="915173"/>
    <lineage>
        <taxon>Bacteria</taxon>
        <taxon>Bacillati</taxon>
        <taxon>Bacillota</taxon>
        <taxon>Erysipelotrichia</taxon>
        <taxon>Erysipelotrichales</taxon>
        <taxon>Erysipelotrichaceae</taxon>
        <taxon>Faecalicoccus</taxon>
    </lineage>
</organism>
<dbReference type="EC" id="4.2.3.1" evidence="5 11"/>
<comment type="pathway">
    <text evidence="3">Amino-acid biosynthesis; L-threonine biosynthesis; L-threonine from L-aspartate: step 5/5.</text>
</comment>
<dbReference type="RefSeq" id="WP_183376769.1">
    <property type="nucleotide sequence ID" value="NZ_JACHHD010000020.1"/>
</dbReference>
<comment type="similarity">
    <text evidence="4">Belongs to the threonine synthase family.</text>
</comment>
<comment type="cofactor">
    <cofactor evidence="1 12">
        <name>pyridoxal 5'-phosphate</name>
        <dbReference type="ChEBI" id="CHEBI:597326"/>
    </cofactor>
</comment>
<comment type="caution">
    <text evidence="15">The sequence shown here is derived from an EMBL/GenBank/DDBJ whole genome shotgun (WGS) entry which is preliminary data.</text>
</comment>
<keyword evidence="7" id="KW-0028">Amino-acid biosynthesis</keyword>
<evidence type="ECO:0000256" key="7">
    <source>
        <dbReference type="ARBA" id="ARBA00022605"/>
    </source>
</evidence>
<keyword evidence="9 12" id="KW-0663">Pyridoxal phosphate</keyword>
<dbReference type="InterPro" id="IPR001926">
    <property type="entry name" value="TrpB-like_PALP"/>
</dbReference>
<dbReference type="GO" id="GO:0009088">
    <property type="term" value="P:threonine biosynthetic process"/>
    <property type="evidence" value="ECO:0007669"/>
    <property type="project" value="UniProtKB-UniRule"/>
</dbReference>
<dbReference type="SUPFAM" id="SSF53686">
    <property type="entry name" value="Tryptophan synthase beta subunit-like PLP-dependent enzymes"/>
    <property type="match status" value="1"/>
</dbReference>
<feature type="modified residue" description="N6-(pyridoxal phosphate)lysine" evidence="12">
    <location>
        <position position="112"/>
    </location>
</feature>
<dbReference type="InterPro" id="IPR037158">
    <property type="entry name" value="Thr_synth_N_sf"/>
</dbReference>
<evidence type="ECO:0000256" key="9">
    <source>
        <dbReference type="ARBA" id="ARBA00022898"/>
    </source>
</evidence>
<proteinExistence type="inferred from homology"/>
<evidence type="ECO:0000256" key="8">
    <source>
        <dbReference type="ARBA" id="ARBA00022697"/>
    </source>
</evidence>
<evidence type="ECO:0000256" key="2">
    <source>
        <dbReference type="ARBA" id="ARBA00003648"/>
    </source>
</evidence>
<dbReference type="AlphaFoldDB" id="A0A7W8D475"/>
<dbReference type="UniPathway" id="UPA00050">
    <property type="reaction ID" value="UER00065"/>
</dbReference>
<evidence type="ECO:0000256" key="4">
    <source>
        <dbReference type="ARBA" id="ARBA00005517"/>
    </source>
</evidence>
<dbReference type="GO" id="GO:0004795">
    <property type="term" value="F:threonine synthase activity"/>
    <property type="evidence" value="ECO:0007669"/>
    <property type="project" value="UniProtKB-UniRule"/>
</dbReference>
<reference evidence="15 16" key="1">
    <citation type="submission" date="2020-08" db="EMBL/GenBank/DDBJ databases">
        <title>Genomic Encyclopedia of Type Strains, Phase IV (KMG-IV): sequencing the most valuable type-strain genomes for metagenomic binning, comparative biology and taxonomic classification.</title>
        <authorList>
            <person name="Goeker M."/>
        </authorList>
    </citation>
    <scope>NUCLEOTIDE SEQUENCE [LARGE SCALE GENOMIC DNA]</scope>
    <source>
        <strain evidence="15 16">DSM 26963</strain>
    </source>
</reference>
<name>A0A7W8D475_9FIRM</name>
<feature type="domain" description="Threonine synthase N-terminal" evidence="14">
    <location>
        <begin position="5"/>
        <end position="80"/>
    </location>
</feature>
<dbReference type="EMBL" id="JACHHD010000020">
    <property type="protein sequence ID" value="MBB5185628.1"/>
    <property type="molecule type" value="Genomic_DNA"/>
</dbReference>
<evidence type="ECO:0000313" key="16">
    <source>
        <dbReference type="Proteomes" id="UP000521313"/>
    </source>
</evidence>
<dbReference type="Proteomes" id="UP000521313">
    <property type="component" value="Unassembled WGS sequence"/>
</dbReference>
<feature type="domain" description="Tryptophan synthase beta chain-like PALP" evidence="13">
    <location>
        <begin position="97"/>
        <end position="408"/>
    </location>
</feature>
<comment type="catalytic activity">
    <reaction evidence="10">
        <text>O-phospho-L-homoserine + H2O = L-threonine + phosphate</text>
        <dbReference type="Rhea" id="RHEA:10840"/>
        <dbReference type="ChEBI" id="CHEBI:15377"/>
        <dbReference type="ChEBI" id="CHEBI:43474"/>
        <dbReference type="ChEBI" id="CHEBI:57590"/>
        <dbReference type="ChEBI" id="CHEBI:57926"/>
        <dbReference type="EC" id="4.2.3.1"/>
    </reaction>
</comment>
<evidence type="ECO:0000256" key="6">
    <source>
        <dbReference type="ARBA" id="ARBA00018679"/>
    </source>
</evidence>
<dbReference type="PANTHER" id="PTHR43515">
    <property type="entry name" value="THREONINE SYNTHASE-LIKE 1"/>
    <property type="match status" value="1"/>
</dbReference>
<evidence type="ECO:0000256" key="11">
    <source>
        <dbReference type="NCBIfam" id="TIGR00260"/>
    </source>
</evidence>
<evidence type="ECO:0000259" key="14">
    <source>
        <dbReference type="Pfam" id="PF14821"/>
    </source>
</evidence>
<keyword evidence="15" id="KW-0456">Lyase</keyword>